<dbReference type="RefSeq" id="WP_290333192.1">
    <property type="nucleotide sequence ID" value="NZ_JAUFPU010000018.1"/>
</dbReference>
<organism evidence="1 2">
    <name type="scientific">Chitinimonas viridis</name>
    <dbReference type="NCBI Taxonomy" id="664880"/>
    <lineage>
        <taxon>Bacteria</taxon>
        <taxon>Pseudomonadati</taxon>
        <taxon>Pseudomonadota</taxon>
        <taxon>Betaproteobacteria</taxon>
        <taxon>Neisseriales</taxon>
        <taxon>Chitinibacteraceae</taxon>
        <taxon>Chitinimonas</taxon>
    </lineage>
</organism>
<sequence>MLSLFFKKQKHPPLYYLINPVSAEMLGPWEKHFPAFKQVIGYSSLGSFFLRNPNSNEYIVLHPYKGAAKSYGSHKSVNAFEKSVLKEPGFEEYVLRPDHVLAVSQVVGELPQGHIYIPQPYPFLGGSDAPETYNHGDVWVFSHIVAQMMDL</sequence>
<reference evidence="1" key="1">
    <citation type="journal article" date="2014" name="Int. J. Syst. Evol. Microbiol.">
        <title>Complete genome of a new Firmicutes species belonging to the dominant human colonic microbiota ('Ruminococcus bicirculans') reveals two chromosomes and a selective capacity to utilize plant glucans.</title>
        <authorList>
            <consortium name="NISC Comparative Sequencing Program"/>
            <person name="Wegmann U."/>
            <person name="Louis P."/>
            <person name="Goesmann A."/>
            <person name="Henrissat B."/>
            <person name="Duncan S.H."/>
            <person name="Flint H.J."/>
        </authorList>
    </citation>
    <scope>NUCLEOTIDE SEQUENCE</scope>
    <source>
        <strain evidence="1">CECT 7703</strain>
    </source>
</reference>
<reference evidence="1" key="2">
    <citation type="submission" date="2023-06" db="EMBL/GenBank/DDBJ databases">
        <authorList>
            <person name="Lucena T."/>
            <person name="Sun Q."/>
        </authorList>
    </citation>
    <scope>NUCLEOTIDE SEQUENCE</scope>
    <source>
        <strain evidence="1">CECT 7703</strain>
    </source>
</reference>
<gene>
    <name evidence="1" type="ORF">QWZ03_13480</name>
</gene>
<protein>
    <submittedName>
        <fullName evidence="1">DUF1851 domain-containing protein</fullName>
    </submittedName>
</protein>
<accession>A0ABT8B694</accession>
<proteinExistence type="predicted"/>
<comment type="caution">
    <text evidence="1">The sequence shown here is derived from an EMBL/GenBank/DDBJ whole genome shotgun (WGS) entry which is preliminary data.</text>
</comment>
<keyword evidence="2" id="KW-1185">Reference proteome</keyword>
<dbReference type="EMBL" id="JAUFPU010000018">
    <property type="protein sequence ID" value="MDN3577779.1"/>
    <property type="molecule type" value="Genomic_DNA"/>
</dbReference>
<evidence type="ECO:0000313" key="1">
    <source>
        <dbReference type="EMBL" id="MDN3577779.1"/>
    </source>
</evidence>
<name>A0ABT8B694_9NEIS</name>
<evidence type="ECO:0000313" key="2">
    <source>
        <dbReference type="Proteomes" id="UP001180081"/>
    </source>
</evidence>
<dbReference type="Proteomes" id="UP001180081">
    <property type="component" value="Unassembled WGS sequence"/>
</dbReference>